<comment type="caution">
    <text evidence="5">The sequence shown here is derived from an EMBL/GenBank/DDBJ whole genome shotgun (WGS) entry which is preliminary data.</text>
</comment>
<dbReference type="InterPro" id="IPR011990">
    <property type="entry name" value="TPR-like_helical_dom_sf"/>
</dbReference>
<dbReference type="SUPFAM" id="SSF81383">
    <property type="entry name" value="F-box domain"/>
    <property type="match status" value="1"/>
</dbReference>
<reference evidence="5" key="1">
    <citation type="submission" date="2022-11" db="EMBL/GenBank/DDBJ databases">
        <authorList>
            <person name="Petersen C."/>
        </authorList>
    </citation>
    <scope>NUCLEOTIDE SEQUENCE</scope>
    <source>
        <strain evidence="5">IBT 21917</strain>
    </source>
</reference>
<reference evidence="5" key="2">
    <citation type="journal article" date="2023" name="IMA Fungus">
        <title>Comparative genomic study of the Penicillium genus elucidates a diverse pangenome and 15 lateral gene transfer events.</title>
        <authorList>
            <person name="Petersen C."/>
            <person name="Sorensen T."/>
            <person name="Nielsen M.R."/>
            <person name="Sondergaard T.E."/>
            <person name="Sorensen J.L."/>
            <person name="Fitzpatrick D.A."/>
            <person name="Frisvad J.C."/>
            <person name="Nielsen K.L."/>
        </authorList>
    </citation>
    <scope>NUCLEOTIDE SEQUENCE</scope>
    <source>
        <strain evidence="5">IBT 21917</strain>
    </source>
</reference>
<dbReference type="Gene3D" id="3.80.10.10">
    <property type="entry name" value="Ribonuclease Inhibitor"/>
    <property type="match status" value="1"/>
</dbReference>
<dbReference type="SUPFAM" id="SSF52047">
    <property type="entry name" value="RNI-like"/>
    <property type="match status" value="1"/>
</dbReference>
<evidence type="ECO:0000256" key="2">
    <source>
        <dbReference type="ARBA" id="ARBA00022803"/>
    </source>
</evidence>
<dbReference type="InterPro" id="IPR019734">
    <property type="entry name" value="TPR_rpt"/>
</dbReference>
<dbReference type="PANTHER" id="PTHR22904">
    <property type="entry name" value="TPR REPEAT CONTAINING PROTEIN"/>
    <property type="match status" value="1"/>
</dbReference>
<dbReference type="SUPFAM" id="SSF48452">
    <property type="entry name" value="TPR-like"/>
    <property type="match status" value="1"/>
</dbReference>
<protein>
    <recommendedName>
        <fullName evidence="4">F-box domain-containing protein</fullName>
    </recommendedName>
</protein>
<dbReference type="PROSITE" id="PS50181">
    <property type="entry name" value="FBOX"/>
    <property type="match status" value="1"/>
</dbReference>
<dbReference type="InterPro" id="IPR001810">
    <property type="entry name" value="F-box_dom"/>
</dbReference>
<evidence type="ECO:0000256" key="3">
    <source>
        <dbReference type="PROSITE-ProRule" id="PRU00339"/>
    </source>
</evidence>
<proteinExistence type="predicted"/>
<dbReference type="EMBL" id="JAPQKO010000002">
    <property type="protein sequence ID" value="KAJ5180841.1"/>
    <property type="molecule type" value="Genomic_DNA"/>
</dbReference>
<feature type="domain" description="F-box" evidence="4">
    <location>
        <begin position="135"/>
        <end position="182"/>
    </location>
</feature>
<dbReference type="Gene3D" id="1.25.40.10">
    <property type="entry name" value="Tetratricopeptide repeat domain"/>
    <property type="match status" value="1"/>
</dbReference>
<dbReference type="PROSITE" id="PS50005">
    <property type="entry name" value="TPR"/>
    <property type="match status" value="1"/>
</dbReference>
<keyword evidence="6" id="KW-1185">Reference proteome</keyword>
<name>A0A9W9IS85_9EURO</name>
<evidence type="ECO:0000313" key="5">
    <source>
        <dbReference type="EMBL" id="KAJ5180841.1"/>
    </source>
</evidence>
<dbReference type="PANTHER" id="PTHR22904:SF523">
    <property type="entry name" value="STRESS-INDUCED-PHOSPHOPROTEIN 1"/>
    <property type="match status" value="1"/>
</dbReference>
<keyword evidence="1" id="KW-0677">Repeat</keyword>
<keyword evidence="2 3" id="KW-0802">TPR repeat</keyword>
<dbReference type="Pfam" id="PF12937">
    <property type="entry name" value="F-box-like"/>
    <property type="match status" value="1"/>
</dbReference>
<evidence type="ECO:0000256" key="1">
    <source>
        <dbReference type="ARBA" id="ARBA00022737"/>
    </source>
</evidence>
<dbReference type="InterPro" id="IPR036047">
    <property type="entry name" value="F-box-like_dom_sf"/>
</dbReference>
<organism evidence="5 6">
    <name type="scientific">Penicillium capsulatum</name>
    <dbReference type="NCBI Taxonomy" id="69766"/>
    <lineage>
        <taxon>Eukaryota</taxon>
        <taxon>Fungi</taxon>
        <taxon>Dikarya</taxon>
        <taxon>Ascomycota</taxon>
        <taxon>Pezizomycotina</taxon>
        <taxon>Eurotiomycetes</taxon>
        <taxon>Eurotiomycetidae</taxon>
        <taxon>Eurotiales</taxon>
        <taxon>Aspergillaceae</taxon>
        <taxon>Penicillium</taxon>
    </lineage>
</organism>
<gene>
    <name evidence="5" type="ORF">N7492_004051</name>
</gene>
<feature type="repeat" description="TPR" evidence="3">
    <location>
        <begin position="5"/>
        <end position="38"/>
    </location>
</feature>
<dbReference type="Gene3D" id="1.20.1280.50">
    <property type="match status" value="1"/>
</dbReference>
<accession>A0A9W9IS85</accession>
<dbReference type="OrthoDB" id="629492at2759"/>
<sequence length="582" mass="65328">MSSPALALQQQGQQLYQQGDFQAALTALTEALSLPGANLVGLLDNRVAAYLKLRNLDLARRDARRMIKSASDDERGYLRVGQVLIMEGKPGDANKVYEYGLKKLPSQHPKRPYSRLKVLEQALKRNQQRMGLSRKDPFTLLPLEVAMFILQEFSFRELVAISRVCKSWNRFLTSLTDLWMKMDLTEARSKITWVSVSSLIKKSKARVSHAMIANLTNPSIPKALELVSRCPRLEHLELWVATNSELIYEKFKGLTRLKTLTLAQDIPISRDLVGKLLIALPQLENITMLNVKHGRPQHTPPGPQGLPWVSWPQSLPNLKSVTFVSGESLRAPNQTTHALQLPGLCEHFEDSHAFPSLQELKLISKPSIYQPLPFPGPQVTDGPNRRFPPLRRLELQGVALGPDFVPLLPENINYLHVSESAANGPGPLPPTTNFPKLHSLLFDDCRWLTPRMLDAFFLASSPTITTLRIAECSKIDADDVEHMLKQPLEHEQRFQSLSNLALVHTAGFDDNKSRLVLKICHGLKMLNLSRNPITGITVRLFADALASSDQVAKLDYLVIRQCEDVSWDAIQYGRTKGLQVIT</sequence>
<dbReference type="Proteomes" id="UP001146351">
    <property type="component" value="Unassembled WGS sequence"/>
</dbReference>
<evidence type="ECO:0000313" key="6">
    <source>
        <dbReference type="Proteomes" id="UP001146351"/>
    </source>
</evidence>
<dbReference type="GO" id="GO:0051879">
    <property type="term" value="F:Hsp90 protein binding"/>
    <property type="evidence" value="ECO:0007669"/>
    <property type="project" value="TreeGrafter"/>
</dbReference>
<dbReference type="InterPro" id="IPR032675">
    <property type="entry name" value="LRR_dom_sf"/>
</dbReference>
<dbReference type="AlphaFoldDB" id="A0A9W9IS85"/>
<evidence type="ECO:0000259" key="4">
    <source>
        <dbReference type="PROSITE" id="PS50181"/>
    </source>
</evidence>